<accession>A0A2N9YCH0</accession>
<keyword evidence="4" id="KW-1185">Reference proteome</keyword>
<evidence type="ECO:0000259" key="2">
    <source>
        <dbReference type="Pfam" id="PF24879"/>
    </source>
</evidence>
<feature type="domain" description="DUF7737" evidence="2">
    <location>
        <begin position="729"/>
        <end position="835"/>
    </location>
</feature>
<organism evidence="3 4">
    <name type="scientific">Beggiatoa leptomitoformis</name>
    <dbReference type="NCBI Taxonomy" id="288004"/>
    <lineage>
        <taxon>Bacteria</taxon>
        <taxon>Pseudomonadati</taxon>
        <taxon>Pseudomonadota</taxon>
        <taxon>Gammaproteobacteria</taxon>
        <taxon>Thiotrichales</taxon>
        <taxon>Thiotrichaceae</taxon>
        <taxon>Beggiatoa</taxon>
    </lineage>
</organism>
<feature type="domain" description="DUF4132" evidence="1">
    <location>
        <begin position="403"/>
        <end position="583"/>
    </location>
</feature>
<dbReference type="InterPro" id="IPR025406">
    <property type="entry name" value="DUF4132"/>
</dbReference>
<dbReference type="OrthoDB" id="9763697at2"/>
<dbReference type="EMBL" id="CP018889">
    <property type="protein sequence ID" value="AUI68168.1"/>
    <property type="molecule type" value="Genomic_DNA"/>
</dbReference>
<dbReference type="AlphaFoldDB" id="A0A2N9YCH0"/>
<dbReference type="RefSeq" id="WP_062147582.1">
    <property type="nucleotide sequence ID" value="NZ_CP012373.2"/>
</dbReference>
<dbReference type="Pfam" id="PF13569">
    <property type="entry name" value="DUF4132"/>
    <property type="match status" value="1"/>
</dbReference>
<name>A0A2N9YCH0_9GAMM</name>
<proteinExistence type="predicted"/>
<evidence type="ECO:0000259" key="1">
    <source>
        <dbReference type="Pfam" id="PF13569"/>
    </source>
</evidence>
<evidence type="ECO:0000313" key="3">
    <source>
        <dbReference type="EMBL" id="AUI68168.1"/>
    </source>
</evidence>
<protein>
    <submittedName>
        <fullName evidence="3">DUF4132 domain-containing protein</fullName>
    </submittedName>
</protein>
<evidence type="ECO:0000313" key="4">
    <source>
        <dbReference type="Proteomes" id="UP000234271"/>
    </source>
</evidence>
<dbReference type="InterPro" id="IPR056639">
    <property type="entry name" value="DUF7737"/>
</dbReference>
<reference evidence="4" key="1">
    <citation type="submission" date="2016-12" db="EMBL/GenBank/DDBJ databases">
        <title>Complete Genome Sequence of Beggiatoa leptomitiformis D-401.</title>
        <authorList>
            <person name="Fomenkov A."/>
            <person name="Vincze T."/>
            <person name="Grabovich M."/>
            <person name="Anton B.P."/>
            <person name="Dubinina G."/>
            <person name="Orlova M."/>
            <person name="Belousova E."/>
            <person name="Roberts R.J."/>
        </authorList>
    </citation>
    <scope>NUCLEOTIDE SEQUENCE [LARGE SCALE GENOMIC DNA]</scope>
    <source>
        <strain evidence="4">D-401</strain>
    </source>
</reference>
<gene>
    <name evidence="3" type="ORF">BLE401_05275</name>
</gene>
<dbReference type="Proteomes" id="UP000234271">
    <property type="component" value="Chromosome"/>
</dbReference>
<sequence length="839" mass="95530">MDNNTLLYKELITQIEANTIDYDFCSASPTGQHLLNLPPEQVKGFIFYALDWLKQRSNKSTISVYNVEKALSLLLLMLKNTLSFKEEEIISLMQFLADVHFLTYLPTLLTQLERFKFHNPITPDLQQSVQGVLQALMDTPSAYRYHRVKEMKILCEITDNALPILAGEAWSDVALADIQALPNDQQQGWNLLLNLCTKATSSKPSAKWLKMAEVELITIGITHFKTAICRWFPLVDKPRTQAVTDVFGYGMNGEHYLTEENINILKGLVWLCASHADTDIARALMQLALASYRKLSGIGARCLRLGNATVWALGNIEGMEGVIHLSLIRHRIKLNSILKLIDKTLVETAQRLGIPPEEIEEMAIPTYGLQTIGYGEESLGAFTAILSITDSNTVKLTWRNSTGKLQTSVPQAVKTEYPEELKQLNQTIKDIRKLLPVQKERLDNLYLQQRTWDKKTWEARYINHPLVGIFARRLLWQFQQGDNITVGIFHKNNWLNHDDKPLADLPDNTQVCLWHPLYSTVDDVLAWRDWLMRHEVQQPFKQAHREVYLLTDAERKTDTYSNRYAAHILKQHQFNALCSAREWKNKLRLMHVDDSCPPATRTLPHWQIRAEYWIEGAGHTYGADTNDTGTFLYLSTDQVRFYPIDTVENHAHMGGGGYRASSYLGGVTRDPIPLKNIPALVFSEIMRDVDLFVGVASVGNDPAWLDGGVETQQRTYWHSYSFGALSETAKTRRQVLEKLLPCLKIASRCQFTDKFLQVRGDLRTYNIHLGSGNILMSPNDQYLCIVPARGEASTNITKKVFLPFEGDSTLAIILSKAFLLADDKNIKDLSILRQIQERI</sequence>
<dbReference type="Pfam" id="PF24879">
    <property type="entry name" value="DUF7737"/>
    <property type="match status" value="1"/>
</dbReference>